<dbReference type="Gene3D" id="3.60.40.10">
    <property type="entry name" value="PPM-type phosphatase domain"/>
    <property type="match status" value="1"/>
</dbReference>
<dbReference type="EMBL" id="CP097095">
    <property type="protein sequence ID" value="UQF79982.1"/>
    <property type="molecule type" value="Genomic_DNA"/>
</dbReference>
<dbReference type="Pfam" id="PF13672">
    <property type="entry name" value="PP2C_2"/>
    <property type="match status" value="1"/>
</dbReference>
<dbReference type="PANTHER" id="PTHR13832">
    <property type="entry name" value="PROTEIN PHOSPHATASE 2C"/>
    <property type="match status" value="1"/>
</dbReference>
<evidence type="ECO:0000259" key="1">
    <source>
        <dbReference type="PROSITE" id="PS51746"/>
    </source>
</evidence>
<dbReference type="PANTHER" id="PTHR13832:SF827">
    <property type="entry name" value="PROTEIN PHOSPHATASE 1L"/>
    <property type="match status" value="1"/>
</dbReference>
<gene>
    <name evidence="2" type="ORF">M3I41_01520</name>
</gene>
<dbReference type="InterPro" id="IPR036457">
    <property type="entry name" value="PPM-type-like_dom_sf"/>
</dbReference>
<dbReference type="SMART" id="SM00331">
    <property type="entry name" value="PP2C_SIG"/>
    <property type="match status" value="1"/>
</dbReference>
<evidence type="ECO:0000313" key="2">
    <source>
        <dbReference type="EMBL" id="UQF79982.1"/>
    </source>
</evidence>
<feature type="domain" description="PPM-type phosphatase" evidence="1">
    <location>
        <begin position="8"/>
        <end position="239"/>
    </location>
</feature>
<dbReference type="GO" id="GO:0004722">
    <property type="term" value="F:protein serine/threonine phosphatase activity"/>
    <property type="evidence" value="ECO:0007669"/>
    <property type="project" value="InterPro"/>
</dbReference>
<sequence length="296" mass="31571">MRTRIAVKYAAGTDVGLVRQHNEDAYLASGPVFLVADGMGGHKAGDVAAATALAAFSELTQDHLVEPSQLQKAVKRAARAVNGLPGVPAPGSTLTGLVLSENGAMPCVRVLNIGDSRTYYQSKHGFEQITKDHSQVQEQIDAGLISAEQAQHLPGRNVITRALGAGCGPRVRADYFVLPARVGDRYIICSDGLSSMVTDTLIEATAAVVSEPEGVVDALVKAARNAGGRDNISVIVVDIAAAYPPWEDDDLTHQNLPGTQGWDYDPDAPTLDRSLPWRGGNEVASEQWSWMFKDNE</sequence>
<reference evidence="2" key="1">
    <citation type="submission" date="2022-05" db="EMBL/GenBank/DDBJ databases">
        <title>Using nanopore sequencing to obtain complete genomes from saliva samples.</title>
        <authorList>
            <person name="Baker J.L."/>
        </authorList>
    </citation>
    <scope>NUCLEOTIDE SEQUENCE</scope>
    <source>
        <strain evidence="2">JCVI-JB-Ag32</strain>
    </source>
</reference>
<name>A0A2N6V5E5_9ACTO</name>
<dbReference type="AlphaFoldDB" id="A0A2N6V5E5"/>
<dbReference type="InterPro" id="IPR001932">
    <property type="entry name" value="PPM-type_phosphatase-like_dom"/>
</dbReference>
<dbReference type="CDD" id="cd00143">
    <property type="entry name" value="PP2Cc"/>
    <property type="match status" value="1"/>
</dbReference>
<evidence type="ECO:0000313" key="3">
    <source>
        <dbReference type="Proteomes" id="UP000830236"/>
    </source>
</evidence>
<dbReference type="PROSITE" id="PS51746">
    <property type="entry name" value="PPM_2"/>
    <property type="match status" value="1"/>
</dbReference>
<organism evidence="2 3">
    <name type="scientific">Actinomyces graevenitzii</name>
    <dbReference type="NCBI Taxonomy" id="55565"/>
    <lineage>
        <taxon>Bacteria</taxon>
        <taxon>Bacillati</taxon>
        <taxon>Actinomycetota</taxon>
        <taxon>Actinomycetes</taxon>
        <taxon>Actinomycetales</taxon>
        <taxon>Actinomycetaceae</taxon>
        <taxon>Actinomyces</taxon>
    </lineage>
</organism>
<protein>
    <submittedName>
        <fullName evidence="2">Protein phosphatase 2C domain-containing protein</fullName>
    </submittedName>
</protein>
<dbReference type="KEGG" id="agh:M3I41_01520"/>
<dbReference type="SMART" id="SM00332">
    <property type="entry name" value="PP2Cc"/>
    <property type="match status" value="1"/>
</dbReference>
<dbReference type="InterPro" id="IPR015655">
    <property type="entry name" value="PP2C"/>
</dbReference>
<proteinExistence type="predicted"/>
<accession>A0A2N6V5E5</accession>
<dbReference type="SUPFAM" id="SSF81606">
    <property type="entry name" value="PP2C-like"/>
    <property type="match status" value="1"/>
</dbReference>
<dbReference type="RefSeq" id="WP_021603226.1">
    <property type="nucleotide sequence ID" value="NZ_PNHV01000001.1"/>
</dbReference>
<dbReference type="Proteomes" id="UP000830236">
    <property type="component" value="Chromosome"/>
</dbReference>